<proteinExistence type="predicted"/>
<sequence length="522" mass="56354">MPNIAALCCCNVSICCQPWEGGWSCGSTFSFTVDWSNVFYERAPLAPCGPKYPSVSSCDEVDCNLCVQETDASGPDPHCRYWSLSHPTVGLMGFDFTICANQTGISSAPYHMSIGDGLDPLCECNDELTPCDCSIVLGDDCCSAFNSYNALQWCGDTCVGTPGEAHTAGNDILKLVDGHGSYTLDSLVITSTSGAITAKVTLCNRYVSPGDAALFPDNKDFFPGLPSTLTSCAFVQRRDLEVGGCETRLNWVNISVTRGDNTYDYYCYGTAEKYAEWANANIPNIVVTGNLFWFGLRLPVSAISKVPDKNGGCVYEPTMYCQHVQSEYRLDANDDPEFMPDNSDDWILQSTSSTEIKWKCRAAYWYKTKLTVDAENRYGGSNSLTTTSCGYNAPYCSGCEKCGTSWSRGGICADPSGPCGQAVPPSTTYNECGLGPCLDQNGSNTCDPIIGCCNSYECADTNPCSGSGPYGKVGAVFQATDYIPSLFGQTLTPWTSWTLVSNYIYNNAYCKPVTIQGGGYPT</sequence>
<accession>A0A6J5QXZ8</accession>
<reference evidence="1" key="1">
    <citation type="submission" date="2020-05" db="EMBL/GenBank/DDBJ databases">
        <authorList>
            <person name="Chiriac C."/>
            <person name="Salcher M."/>
            <person name="Ghai R."/>
            <person name="Kavagutti S V."/>
        </authorList>
    </citation>
    <scope>NUCLEOTIDE SEQUENCE</scope>
</reference>
<name>A0A6J5QXZ8_9CAUD</name>
<organism evidence="1">
    <name type="scientific">uncultured Caudovirales phage</name>
    <dbReference type="NCBI Taxonomy" id="2100421"/>
    <lineage>
        <taxon>Viruses</taxon>
        <taxon>Duplodnaviria</taxon>
        <taxon>Heunggongvirae</taxon>
        <taxon>Uroviricota</taxon>
        <taxon>Caudoviricetes</taxon>
        <taxon>Peduoviridae</taxon>
        <taxon>Maltschvirus</taxon>
        <taxon>Maltschvirus maltsch</taxon>
    </lineage>
</organism>
<protein>
    <submittedName>
        <fullName evidence="1">Uncharacterized protein</fullName>
    </submittedName>
</protein>
<dbReference type="EMBL" id="LR797141">
    <property type="protein sequence ID" value="CAB4189529.1"/>
    <property type="molecule type" value="Genomic_DNA"/>
</dbReference>
<evidence type="ECO:0000313" key="1">
    <source>
        <dbReference type="EMBL" id="CAB4189529.1"/>
    </source>
</evidence>
<gene>
    <name evidence="1" type="ORF">UFOVP1205_3</name>
</gene>